<gene>
    <name evidence="2" type="ORF">ACFQ13_13010</name>
</gene>
<dbReference type="EMBL" id="JBHTKM010000063">
    <property type="protein sequence ID" value="MFD1016840.1"/>
    <property type="molecule type" value="Genomic_DNA"/>
</dbReference>
<reference evidence="3" key="1">
    <citation type="journal article" date="2019" name="Int. J. Syst. Evol. Microbiol.">
        <title>The Global Catalogue of Microorganisms (GCM) 10K type strain sequencing project: providing services to taxonomists for standard genome sequencing and annotation.</title>
        <authorList>
            <consortium name="The Broad Institute Genomics Platform"/>
            <consortium name="The Broad Institute Genome Sequencing Center for Infectious Disease"/>
            <person name="Wu L."/>
            <person name="Ma J."/>
        </authorList>
    </citation>
    <scope>NUCLEOTIDE SEQUENCE [LARGE SCALE GENOMIC DNA]</scope>
    <source>
        <strain evidence="3">CCUG 56098</strain>
    </source>
</reference>
<evidence type="ECO:0000313" key="3">
    <source>
        <dbReference type="Proteomes" id="UP001597086"/>
    </source>
</evidence>
<protein>
    <submittedName>
        <fullName evidence="2">Uncharacterized protein</fullName>
    </submittedName>
</protein>
<feature type="transmembrane region" description="Helical" evidence="1">
    <location>
        <begin position="15"/>
        <end position="47"/>
    </location>
</feature>
<dbReference type="Proteomes" id="UP001597086">
    <property type="component" value="Unassembled WGS sequence"/>
</dbReference>
<dbReference type="RefSeq" id="WP_386118017.1">
    <property type="nucleotide sequence ID" value="NZ_JBHTKM010000063.1"/>
</dbReference>
<keyword evidence="1" id="KW-0812">Transmembrane</keyword>
<comment type="caution">
    <text evidence="2">The sequence shown here is derived from an EMBL/GenBank/DDBJ whole genome shotgun (WGS) entry which is preliminary data.</text>
</comment>
<sequence>MKTISYHRPRPTLQLIYGVGLLVLNILALISGNLLGVLFGAAGFYFFRKEGLEMDLENSQYRTTTSLFNLTFGTWHPLPEIEYVSVFKTTQTSRVWVSAASTQVTTSCIKVNLFYNTNRKIEAYETDNTDQAFAIATQIASALHLKVLDATSRDPKWL</sequence>
<organism evidence="2 3">
    <name type="scientific">Winogradskyella rapida</name>
    <dbReference type="NCBI Taxonomy" id="549701"/>
    <lineage>
        <taxon>Bacteria</taxon>
        <taxon>Pseudomonadati</taxon>
        <taxon>Bacteroidota</taxon>
        <taxon>Flavobacteriia</taxon>
        <taxon>Flavobacteriales</taxon>
        <taxon>Flavobacteriaceae</taxon>
        <taxon>Winogradskyella</taxon>
    </lineage>
</organism>
<keyword evidence="1" id="KW-0472">Membrane</keyword>
<keyword evidence="3" id="KW-1185">Reference proteome</keyword>
<name>A0ABW3KVC1_9FLAO</name>
<evidence type="ECO:0000256" key="1">
    <source>
        <dbReference type="SAM" id="Phobius"/>
    </source>
</evidence>
<evidence type="ECO:0000313" key="2">
    <source>
        <dbReference type="EMBL" id="MFD1016840.1"/>
    </source>
</evidence>
<accession>A0ABW3KVC1</accession>
<keyword evidence="1" id="KW-1133">Transmembrane helix</keyword>
<proteinExistence type="predicted"/>